<dbReference type="InterPro" id="IPR020806">
    <property type="entry name" value="PKS_PP-bd"/>
</dbReference>
<dbReference type="InterPro" id="IPR049900">
    <property type="entry name" value="PKS_mFAS_DH"/>
</dbReference>
<dbReference type="Gene3D" id="1.10.1200.10">
    <property type="entry name" value="ACP-like"/>
    <property type="match status" value="1"/>
</dbReference>
<dbReference type="Gene3D" id="3.40.47.10">
    <property type="match status" value="1"/>
</dbReference>
<evidence type="ECO:0000256" key="3">
    <source>
        <dbReference type="ARBA" id="ARBA00022679"/>
    </source>
</evidence>
<feature type="active site" description="Proton acceptor; for dehydratase activity" evidence="8">
    <location>
        <position position="1027"/>
    </location>
</feature>
<dbReference type="GO" id="GO:0030639">
    <property type="term" value="P:polyketide biosynthetic process"/>
    <property type="evidence" value="ECO:0007669"/>
    <property type="project" value="UniProtKB-ARBA"/>
</dbReference>
<dbReference type="InterPro" id="IPR042104">
    <property type="entry name" value="PKS_dehydratase_sf"/>
</dbReference>
<dbReference type="SMART" id="SM00826">
    <property type="entry name" value="PKS_DH"/>
    <property type="match status" value="1"/>
</dbReference>
<dbReference type="Pfam" id="PF08659">
    <property type="entry name" value="KR"/>
    <property type="match status" value="1"/>
</dbReference>
<evidence type="ECO:0000259" key="10">
    <source>
        <dbReference type="PROSITE" id="PS52004"/>
    </source>
</evidence>
<keyword evidence="7" id="KW-0012">Acyltransferase</keyword>
<dbReference type="SMART" id="SM00827">
    <property type="entry name" value="PKS_AT"/>
    <property type="match status" value="1"/>
</dbReference>
<keyword evidence="1" id="KW-0596">Phosphopantetheine</keyword>
<dbReference type="InterPro" id="IPR029063">
    <property type="entry name" value="SAM-dependent_MTases_sf"/>
</dbReference>
<dbReference type="PROSITE" id="PS00606">
    <property type="entry name" value="KS3_1"/>
    <property type="match status" value="1"/>
</dbReference>
<dbReference type="PANTHER" id="PTHR43775:SF29">
    <property type="entry name" value="ASPERFURANONE POLYKETIDE SYNTHASE AFOG-RELATED"/>
    <property type="match status" value="1"/>
</dbReference>
<feature type="region of interest" description="N-terminal hotdog fold" evidence="8">
    <location>
        <begin position="995"/>
        <end position="1128"/>
    </location>
</feature>
<evidence type="ECO:0000256" key="2">
    <source>
        <dbReference type="ARBA" id="ARBA00022553"/>
    </source>
</evidence>
<dbReference type="GO" id="GO:0004312">
    <property type="term" value="F:fatty acid synthase activity"/>
    <property type="evidence" value="ECO:0007669"/>
    <property type="project" value="TreeGrafter"/>
</dbReference>
<dbReference type="Pfam" id="PF16197">
    <property type="entry name" value="KAsynt_C_assoc"/>
    <property type="match status" value="1"/>
</dbReference>
<dbReference type="SUPFAM" id="SSF51735">
    <property type="entry name" value="NAD(P)-binding Rossmann-fold domains"/>
    <property type="match status" value="2"/>
</dbReference>
<dbReference type="SUPFAM" id="SSF50129">
    <property type="entry name" value="GroES-like"/>
    <property type="match status" value="1"/>
</dbReference>
<dbReference type="InterPro" id="IPR014043">
    <property type="entry name" value="Acyl_transferase_dom"/>
</dbReference>
<dbReference type="GO" id="GO:0006633">
    <property type="term" value="P:fatty acid biosynthetic process"/>
    <property type="evidence" value="ECO:0007669"/>
    <property type="project" value="InterPro"/>
</dbReference>
<dbReference type="SMART" id="SM00822">
    <property type="entry name" value="PKS_KR"/>
    <property type="match status" value="1"/>
</dbReference>
<dbReference type="PANTHER" id="PTHR43775">
    <property type="entry name" value="FATTY ACID SYNTHASE"/>
    <property type="match status" value="1"/>
</dbReference>
<dbReference type="Pfam" id="PF00698">
    <property type="entry name" value="Acyl_transf_1"/>
    <property type="match status" value="1"/>
</dbReference>
<dbReference type="Pfam" id="PF13602">
    <property type="entry name" value="ADH_zinc_N_2"/>
    <property type="match status" value="1"/>
</dbReference>
<dbReference type="Pfam" id="PF21089">
    <property type="entry name" value="PKS_DH_N"/>
    <property type="match status" value="1"/>
</dbReference>
<dbReference type="Pfam" id="PF14765">
    <property type="entry name" value="PS-DH"/>
    <property type="match status" value="1"/>
</dbReference>
<dbReference type="InterPro" id="IPR013154">
    <property type="entry name" value="ADH-like_N"/>
</dbReference>
<evidence type="ECO:0000256" key="8">
    <source>
        <dbReference type="PROSITE-ProRule" id="PRU01363"/>
    </source>
</evidence>
<dbReference type="SUPFAM" id="SSF53901">
    <property type="entry name" value="Thiolase-like"/>
    <property type="match status" value="1"/>
</dbReference>
<dbReference type="Pfam" id="PF23114">
    <property type="entry name" value="NAD-bd_HRPKS_sdrA"/>
    <property type="match status" value="1"/>
</dbReference>
<evidence type="ECO:0000256" key="7">
    <source>
        <dbReference type="ARBA" id="ARBA00023315"/>
    </source>
</evidence>
<organism evidence="12 13">
    <name type="scientific">Aspergillus glaucus CBS 516.65</name>
    <dbReference type="NCBI Taxonomy" id="1160497"/>
    <lineage>
        <taxon>Eukaryota</taxon>
        <taxon>Fungi</taxon>
        <taxon>Dikarya</taxon>
        <taxon>Ascomycota</taxon>
        <taxon>Pezizomycotina</taxon>
        <taxon>Eurotiomycetes</taxon>
        <taxon>Eurotiomycetidae</taxon>
        <taxon>Eurotiales</taxon>
        <taxon>Aspergillaceae</taxon>
        <taxon>Aspergillus</taxon>
        <taxon>Aspergillus subgen. Aspergillus</taxon>
    </lineage>
</organism>
<dbReference type="InterPro" id="IPR020843">
    <property type="entry name" value="ER"/>
</dbReference>
<dbReference type="GO" id="GO:0031177">
    <property type="term" value="F:phosphopantetheine binding"/>
    <property type="evidence" value="ECO:0007669"/>
    <property type="project" value="InterPro"/>
</dbReference>
<dbReference type="GO" id="GO:1901336">
    <property type="term" value="P:lactone biosynthetic process"/>
    <property type="evidence" value="ECO:0007669"/>
    <property type="project" value="UniProtKB-ARBA"/>
</dbReference>
<dbReference type="InterPro" id="IPR016039">
    <property type="entry name" value="Thiolase-like"/>
</dbReference>
<keyword evidence="5" id="KW-0560">Oxidoreductase</keyword>
<dbReference type="SMART" id="SM00825">
    <property type="entry name" value="PKS_KS"/>
    <property type="match status" value="1"/>
</dbReference>
<dbReference type="Gene3D" id="3.40.50.720">
    <property type="entry name" value="NAD(P)-binding Rossmann-like Domain"/>
    <property type="match status" value="2"/>
</dbReference>
<dbReference type="Pfam" id="PF02801">
    <property type="entry name" value="Ketoacyl-synt_C"/>
    <property type="match status" value="1"/>
</dbReference>
<dbReference type="VEuPathDB" id="FungiDB:ASPGLDRAFT_1493355"/>
<gene>
    <name evidence="12" type="ORF">ASPGLDRAFT_1493355</name>
</gene>
<dbReference type="OrthoDB" id="329835at2759"/>
<evidence type="ECO:0000256" key="1">
    <source>
        <dbReference type="ARBA" id="ARBA00022450"/>
    </source>
</evidence>
<dbReference type="InterPro" id="IPR001227">
    <property type="entry name" value="Ac_transferase_dom_sf"/>
</dbReference>
<dbReference type="InterPro" id="IPR016035">
    <property type="entry name" value="Acyl_Trfase/lysoPLipase"/>
</dbReference>
<dbReference type="PROSITE" id="PS00012">
    <property type="entry name" value="PHOSPHOPANTETHEINE"/>
    <property type="match status" value="1"/>
</dbReference>
<dbReference type="EMBL" id="KV878899">
    <property type="protein sequence ID" value="OJJ83619.1"/>
    <property type="molecule type" value="Genomic_DNA"/>
</dbReference>
<dbReference type="InterPro" id="IPR020841">
    <property type="entry name" value="PKS_Beta-ketoAc_synthase_dom"/>
</dbReference>
<dbReference type="InterPro" id="IPR032821">
    <property type="entry name" value="PKS_assoc"/>
</dbReference>
<dbReference type="Pfam" id="PF13489">
    <property type="entry name" value="Methyltransf_23"/>
    <property type="match status" value="1"/>
</dbReference>
<dbReference type="InterPro" id="IPR006162">
    <property type="entry name" value="Ppantetheine_attach_site"/>
</dbReference>
<dbReference type="Gene3D" id="3.40.50.150">
    <property type="entry name" value="Vaccinia Virus protein VP39"/>
    <property type="match status" value="1"/>
</dbReference>
<dbReference type="GeneID" id="34458285"/>
<dbReference type="PROSITE" id="PS52019">
    <property type="entry name" value="PKS_MFAS_DH"/>
    <property type="match status" value="1"/>
</dbReference>
<keyword evidence="13" id="KW-1185">Reference proteome</keyword>
<dbReference type="InterPro" id="IPR050091">
    <property type="entry name" value="PKS_NRPS_Biosynth_Enz"/>
</dbReference>
<feature type="domain" description="PKS/mFAS DH" evidence="11">
    <location>
        <begin position="995"/>
        <end position="1310"/>
    </location>
</feature>
<dbReference type="InterPro" id="IPR020807">
    <property type="entry name" value="PKS_DH"/>
</dbReference>
<dbReference type="Proteomes" id="UP000184300">
    <property type="component" value="Unassembled WGS sequence"/>
</dbReference>
<evidence type="ECO:0000259" key="11">
    <source>
        <dbReference type="PROSITE" id="PS52019"/>
    </source>
</evidence>
<dbReference type="STRING" id="1160497.A0A1L9VI69"/>
<dbReference type="CDD" id="cd05195">
    <property type="entry name" value="enoyl_red"/>
    <property type="match status" value="1"/>
</dbReference>
<accession>A0A1L9VI69</accession>
<proteinExistence type="predicted"/>
<dbReference type="SUPFAM" id="SSF52151">
    <property type="entry name" value="FabD/lysophospholipase-like"/>
    <property type="match status" value="1"/>
</dbReference>
<dbReference type="FunFam" id="3.40.50.720:FF:000209">
    <property type="entry name" value="Polyketide synthase Pks12"/>
    <property type="match status" value="1"/>
</dbReference>
<dbReference type="InterPro" id="IPR049551">
    <property type="entry name" value="PKS_DH_C"/>
</dbReference>
<evidence type="ECO:0000259" key="9">
    <source>
        <dbReference type="PROSITE" id="PS50075"/>
    </source>
</evidence>
<dbReference type="GO" id="GO:0016491">
    <property type="term" value="F:oxidoreductase activity"/>
    <property type="evidence" value="ECO:0007669"/>
    <property type="project" value="UniProtKB-KW"/>
</dbReference>
<dbReference type="SUPFAM" id="SSF47336">
    <property type="entry name" value="ACP-like"/>
    <property type="match status" value="1"/>
</dbReference>
<evidence type="ECO:0000313" key="13">
    <source>
        <dbReference type="Proteomes" id="UP000184300"/>
    </source>
</evidence>
<keyword evidence="2" id="KW-0597">Phosphoprotein</keyword>
<dbReference type="InterPro" id="IPR056501">
    <property type="entry name" value="NAD-bd_HRPKS_sdrA"/>
</dbReference>
<dbReference type="InterPro" id="IPR009081">
    <property type="entry name" value="PP-bd_ACP"/>
</dbReference>
<evidence type="ECO:0000256" key="6">
    <source>
        <dbReference type="ARBA" id="ARBA00023268"/>
    </source>
</evidence>
<protein>
    <submittedName>
        <fullName evidence="12">Uncharacterized protein</fullName>
    </submittedName>
</protein>
<dbReference type="Pfam" id="PF00109">
    <property type="entry name" value="ketoacyl-synt"/>
    <property type="match status" value="1"/>
</dbReference>
<dbReference type="InterPro" id="IPR014030">
    <property type="entry name" value="Ketoacyl_synth_N"/>
</dbReference>
<dbReference type="InterPro" id="IPR018201">
    <property type="entry name" value="Ketoacyl_synth_AS"/>
</dbReference>
<dbReference type="CDD" id="cd00833">
    <property type="entry name" value="PKS"/>
    <property type="match status" value="1"/>
</dbReference>
<dbReference type="RefSeq" id="XP_022400317.1">
    <property type="nucleotide sequence ID" value="XM_022542024.1"/>
</dbReference>
<dbReference type="Pfam" id="PF08240">
    <property type="entry name" value="ADH_N"/>
    <property type="match status" value="1"/>
</dbReference>
<dbReference type="PROSITE" id="PS52004">
    <property type="entry name" value="KS3_2"/>
    <property type="match status" value="1"/>
</dbReference>
<feature type="active site" description="Proton donor; for dehydratase activity" evidence="8">
    <location>
        <position position="1221"/>
    </location>
</feature>
<evidence type="ECO:0000313" key="12">
    <source>
        <dbReference type="EMBL" id="OJJ83619.1"/>
    </source>
</evidence>
<dbReference type="Gene3D" id="3.10.129.110">
    <property type="entry name" value="Polyketide synthase dehydratase"/>
    <property type="match status" value="1"/>
</dbReference>
<keyword evidence="6" id="KW-0511">Multifunctional enzyme</keyword>
<dbReference type="SUPFAM" id="SSF53335">
    <property type="entry name" value="S-adenosyl-L-methionine-dependent methyltransferases"/>
    <property type="match status" value="1"/>
</dbReference>
<feature type="region of interest" description="C-terminal hotdog fold" evidence="8">
    <location>
        <begin position="1156"/>
        <end position="1310"/>
    </location>
</feature>
<name>A0A1L9VI69_ASPGL</name>
<dbReference type="GO" id="GO:0004315">
    <property type="term" value="F:3-oxoacyl-[acyl-carrier-protein] synthase activity"/>
    <property type="evidence" value="ECO:0007669"/>
    <property type="project" value="InterPro"/>
</dbReference>
<dbReference type="InterPro" id="IPR013968">
    <property type="entry name" value="PKS_KR"/>
</dbReference>
<feature type="domain" description="Carrier" evidence="9">
    <location>
        <begin position="2544"/>
        <end position="2622"/>
    </location>
</feature>
<dbReference type="Gene3D" id="3.40.366.10">
    <property type="entry name" value="Malonyl-Coenzyme A Acyl Carrier Protein, domain 2"/>
    <property type="match status" value="1"/>
</dbReference>
<dbReference type="SMART" id="SM00823">
    <property type="entry name" value="PKS_PP"/>
    <property type="match status" value="1"/>
</dbReference>
<dbReference type="InterPro" id="IPR011032">
    <property type="entry name" value="GroES-like_sf"/>
</dbReference>
<dbReference type="SMART" id="SM00829">
    <property type="entry name" value="PKS_ER"/>
    <property type="match status" value="1"/>
</dbReference>
<keyword evidence="4" id="KW-0521">NADP</keyword>
<dbReference type="InterPro" id="IPR036736">
    <property type="entry name" value="ACP-like_sf"/>
</dbReference>
<reference evidence="13" key="1">
    <citation type="journal article" date="2017" name="Genome Biol.">
        <title>Comparative genomics reveals high biological diversity and specific adaptations in the industrially and medically important fungal genus Aspergillus.</title>
        <authorList>
            <person name="de Vries R.P."/>
            <person name="Riley R."/>
            <person name="Wiebenga A."/>
            <person name="Aguilar-Osorio G."/>
            <person name="Amillis S."/>
            <person name="Uchima C.A."/>
            <person name="Anderluh G."/>
            <person name="Asadollahi M."/>
            <person name="Askin M."/>
            <person name="Barry K."/>
            <person name="Battaglia E."/>
            <person name="Bayram O."/>
            <person name="Benocci T."/>
            <person name="Braus-Stromeyer S.A."/>
            <person name="Caldana C."/>
            <person name="Canovas D."/>
            <person name="Cerqueira G.C."/>
            <person name="Chen F."/>
            <person name="Chen W."/>
            <person name="Choi C."/>
            <person name="Clum A."/>
            <person name="Dos Santos R.A."/>
            <person name="Damasio A.R."/>
            <person name="Diallinas G."/>
            <person name="Emri T."/>
            <person name="Fekete E."/>
            <person name="Flipphi M."/>
            <person name="Freyberg S."/>
            <person name="Gallo A."/>
            <person name="Gournas C."/>
            <person name="Habgood R."/>
            <person name="Hainaut M."/>
            <person name="Harispe M.L."/>
            <person name="Henrissat B."/>
            <person name="Hilden K.S."/>
            <person name="Hope R."/>
            <person name="Hossain A."/>
            <person name="Karabika E."/>
            <person name="Karaffa L."/>
            <person name="Karanyi Z."/>
            <person name="Krasevec N."/>
            <person name="Kuo A."/>
            <person name="Kusch H."/>
            <person name="LaButti K."/>
            <person name="Lagendijk E.L."/>
            <person name="Lapidus A."/>
            <person name="Levasseur A."/>
            <person name="Lindquist E."/>
            <person name="Lipzen A."/>
            <person name="Logrieco A.F."/>
            <person name="MacCabe A."/>
            <person name="Maekelae M.R."/>
            <person name="Malavazi I."/>
            <person name="Melin P."/>
            <person name="Meyer V."/>
            <person name="Mielnichuk N."/>
            <person name="Miskei M."/>
            <person name="Molnar A.P."/>
            <person name="Mule G."/>
            <person name="Ngan C.Y."/>
            <person name="Orejas M."/>
            <person name="Orosz E."/>
            <person name="Ouedraogo J.P."/>
            <person name="Overkamp K.M."/>
            <person name="Park H.-S."/>
            <person name="Perrone G."/>
            <person name="Piumi F."/>
            <person name="Punt P.J."/>
            <person name="Ram A.F."/>
            <person name="Ramon A."/>
            <person name="Rauscher S."/>
            <person name="Record E."/>
            <person name="Riano-Pachon D.M."/>
            <person name="Robert V."/>
            <person name="Roehrig J."/>
            <person name="Ruller R."/>
            <person name="Salamov A."/>
            <person name="Salih N.S."/>
            <person name="Samson R.A."/>
            <person name="Sandor E."/>
            <person name="Sanguinetti M."/>
            <person name="Schuetze T."/>
            <person name="Sepcic K."/>
            <person name="Shelest E."/>
            <person name="Sherlock G."/>
            <person name="Sophianopoulou V."/>
            <person name="Squina F.M."/>
            <person name="Sun H."/>
            <person name="Susca A."/>
            <person name="Todd R.B."/>
            <person name="Tsang A."/>
            <person name="Unkles S.E."/>
            <person name="van de Wiele N."/>
            <person name="van Rossen-Uffink D."/>
            <person name="Oliveira J.V."/>
            <person name="Vesth T.C."/>
            <person name="Visser J."/>
            <person name="Yu J.-H."/>
            <person name="Zhou M."/>
            <person name="Andersen M.R."/>
            <person name="Archer D.B."/>
            <person name="Baker S.E."/>
            <person name="Benoit I."/>
            <person name="Brakhage A.A."/>
            <person name="Braus G.H."/>
            <person name="Fischer R."/>
            <person name="Frisvad J.C."/>
            <person name="Goldman G.H."/>
            <person name="Houbraken J."/>
            <person name="Oakley B."/>
            <person name="Pocsi I."/>
            <person name="Scazzocchio C."/>
            <person name="Seiboth B."/>
            <person name="vanKuyk P.A."/>
            <person name="Wortman J."/>
            <person name="Dyer P.S."/>
            <person name="Grigoriev I.V."/>
        </authorList>
    </citation>
    <scope>NUCLEOTIDE SEQUENCE [LARGE SCALE GENOMIC DNA]</scope>
    <source>
        <strain evidence="13">CBS 516.65</strain>
    </source>
</reference>
<dbReference type="Gene3D" id="3.90.180.10">
    <property type="entry name" value="Medium-chain alcohol dehydrogenases, catalytic domain"/>
    <property type="match status" value="1"/>
</dbReference>
<dbReference type="InterPro" id="IPR014031">
    <property type="entry name" value="Ketoacyl_synth_C"/>
</dbReference>
<dbReference type="SUPFAM" id="SSF55048">
    <property type="entry name" value="Probable ACP-binding domain of malonyl-CoA ACP transacylase"/>
    <property type="match status" value="1"/>
</dbReference>
<evidence type="ECO:0000256" key="4">
    <source>
        <dbReference type="ARBA" id="ARBA00022857"/>
    </source>
</evidence>
<dbReference type="InterPro" id="IPR049552">
    <property type="entry name" value="PKS_DH_N"/>
</dbReference>
<dbReference type="PROSITE" id="PS50075">
    <property type="entry name" value="CARRIER"/>
    <property type="match status" value="1"/>
</dbReference>
<dbReference type="InterPro" id="IPR016036">
    <property type="entry name" value="Malonyl_transacylase_ACP-bd"/>
</dbReference>
<evidence type="ECO:0000256" key="5">
    <source>
        <dbReference type="ARBA" id="ARBA00023002"/>
    </source>
</evidence>
<keyword evidence="3" id="KW-0808">Transferase</keyword>
<feature type="domain" description="Ketosynthase family 3 (KS3)" evidence="10">
    <location>
        <begin position="19"/>
        <end position="444"/>
    </location>
</feature>
<dbReference type="InterPro" id="IPR057326">
    <property type="entry name" value="KR_dom"/>
</dbReference>
<sequence>MFQSNTTKPSFSGIEEDPVMPIAIIGFSGRFPGDAENPTKLWDMIAAGKSALSDIPKDRFNVDAYYHPHHERHGILNVRKAHFMKRDISAFDAPFFTMSIPEAEAMDPQQRMALECTYEALENAGLRMEDVSGSSTSCFVGCFTRDYSEMLGSDPEDLPLYHGTGTGSAIMSNRISWFFDFKGPSISLDTACSSSMAALHLGCQSLRTGETTMSIVGGTNLILMPGIMGSMTRLHFLSPDGKCQSFDHKGNGYSRGEGAGFCVLKPLDLALKDGDVIRGVIRNSAVSQDGHTPGITLPSGEAQEALIRRVYAEAGLSLADTQYVEAHGTGTPAGDPVEAGALGRTFGSARGTGNPLIMGSIKSNVGHLEGGSGMVQVIKGIMMIEKGEIPPSIWYEKPNPRIPMDEWNLQVPTQLLPWPTAGLRRVSINSFGYGGTNAHCIIDDAYHYFQAHRITGKHNVQAIESPSPFGTPDSGVELSSNRSDAMSWTSVSDYFSNPFVSEIPSCPKLLLWSSNDQGGVERNAKAFAQYLTDKVSDDLTEKEEKKLLAKLAITLANRRSVLPWKSFVVASSCKEAIAQLESLPAQPVRTSSGRTCPKLAFVFTGQGAQWFAMGRELYAQPVFRSSLEAAGRYLVTLGASWSLLNELFRDEETSRLDSPDLCQPLCTALQIALVDLFKSWGVKPTAVIGHSSGEIAAAYAKEAICREDAWKIAYYRGHLSSCIRGFAPGLYGSMLATGIGAEDSQKYISRLPRGNATVACMNSPASTTISGDSVAIDELEQMIKQDGHFARKLRVDIAYHSPHMQVIADKYRQALGDIIPLDTAETQVQMFSSLTGERVKANNELGTDYWVSNLVCPVSFSSAMKSLLQYSEKKSRRRNNKAFVEHLIEFGPHAALKGPIKQILTSDSLGPLGEVSYQSVLERGKNACETAMAVAGRLFQNGYPVTGDSLFDDLDSSVKGGYLVDMPPFEWNHSLKYWADHHTARHHRFRKNPRTDLLGAETVDGIDAEPRFRNILRNNDIPWAQLHKVQGAALYPGAGMMIMAIEAMCQRADSSRPIAGYELRDIIISKAIVVPADDSGIETMLNVRPYRQGTQSLDAAWQEFQLYSRKDTWELNCSGLIRIDYKTSPNTVFVDEDALAAERYAGQYQAVQNACSRLQRPRDFYEQLNSIGLYYGGVFQALTEIHKGDYCSTCQVKVSDTKSIMPHQFEFPHVIHPVTLDSIFQMAVPSSLKADEDLNAPRVPVGIGRLYVSADVPKSPGDILNGYATYEQTGFDQGESNIVVSGEQWNKPLVVLEGMRGRRLNTKTSNDTDLRKIGSHFHWQEDLSLMQPEQLRKLCVSATGHVKNEDRQVLFDIEMACMVIIKRVMQECSVEESESYAWNFKLFYDYMRDYMGLAQEGSLGYQLETPEVDWLNMTPEAEESLLERVSKTSTDGRVLIEHGKHLPQILRGQIPPLQILMSDNFLHDFYQSGIGTKQHYAQMTWYVDQLAHKNPDMKILEIGGGTAAAALPVLQTLGGSGGTDPRFESYTFTDISVGYFEKAQRKLAPWVPYMNFAKLNIEEDPVTQGFEEGGYDMIVASNVLHATRSIGKTLQNARKLLKPNGKLVLSELTQFQKMRFHMVVGSLEGWWYGEDDGRHHGPTLSMDQWNDALLQAGFDGIEVDFKDFPDPRDTGFSVMISGASASEKPPAPKEVIIVLPANPEPDVAVASEQMKARLQERGSLVSTACLQDTLALDLQEKSCLCLLDANRDNAFLPTISSGDWDALKHLILTTRSITYVSRGGAVNSENPQSNLMSGLARSIRSENYHISFTSLDAEYGRHLADEDALAAMLEVFCHASDSKDSDRPDWEYAIRNGMPMIQRVLLEKGINDLSSSWYAAPAPEQAPFKQDGRPLTLGIGTLGRLETLRFEDDRVAAEPLGADDVEITVRAAGLNSQDLMVAMGQLSRSGLGVDCAGIIRRVGRNVKTLEPGTPVMTWKLGTFGNIARAPAAMVQRVPDGMDLTTAASLPLIYSAALYSLSTVARLRPGETILIHGAAGGVGQAAIMLAQSIGATVFVTVSSEAKKNLLTTTYGIPESHVLNSRDDSSFVQGVMRLTSGRGADVVLNSLAGEALRTSWGAIARFGRFVELGQRDIAGNTGLDMAPFLRNVSFHSVNMLDLLDWDVATASRVFADAVDLLRRQVVKPIAPVQAMPFSQVEEAFRLLQTGAHTGKLVLEAHDDDLVSVVPAAAAPVRFRSDATYLIAGGGGGLGRAIALWMVGNGARNILLLSRSGTKKAAARDLVSRLTAQGARVDAWPCDVSNEEQVARVIERCRLESWPQVRGVIQGAMDLQDATFPDRPGSLTPQQLYQNMTHEQFTGALLPKVNGSWNLHKHLPEDMDFYVLLSSVIGIAGSPCQGNYSAGNTYQDAIAHYRRSKGMAACSIDVGMMLGVGYIAEQGTEGRVHDNAKSWSFLGIHEHEFIGILEATIRGESTPGSVVPPQVITGLGTGGMLTQMGEKYPWWFKEMKFGHIKRVGAHQQSNQGSGKDEISVSTQLGKCQSLDEASDIVTGALVKKLAKSMVVSAEDIEPSKPVSSYGVDSLLAVELRNWIYADIKAEVSVFDLLSSVPITSLAGKIAGTSEMVPKFSDE</sequence>
<dbReference type="CDD" id="cd02440">
    <property type="entry name" value="AdoMet_MTases"/>
    <property type="match status" value="1"/>
</dbReference>
<dbReference type="InterPro" id="IPR036291">
    <property type="entry name" value="NAD(P)-bd_dom_sf"/>
</dbReference>
<dbReference type="Pfam" id="PF23297">
    <property type="entry name" value="ACP_SdgA_C"/>
    <property type="match status" value="1"/>
</dbReference>